<sequence>MVDDGVFPVAFFDGEREMDIGGVRIGPAMDYKSLQLMLSEKIGISPNQISIYLVGRRRSRKSPFADDRRRIPVTGKANFAAICRLKECCFLVVLKRSRKSRSRRGGGGDFAARIAQPEPRLVLLRRSQPAIARPEGGGAESRLPRGGLFDPAWLAADGGGGRGGAFFCEECWSAERDGGTTSFHHCINDAVVTQFTTRLGPINRPNKCY</sequence>
<dbReference type="Pfam" id="PF23596">
    <property type="entry name" value="DUF7138"/>
    <property type="match status" value="1"/>
</dbReference>
<keyword evidence="3" id="KW-1185">Reference proteome</keyword>
<reference evidence="2 3" key="1">
    <citation type="submission" date="2024-06" db="EMBL/GenBank/DDBJ databases">
        <title>A chromosome level genome sequence of Diviner's sage (Salvia divinorum).</title>
        <authorList>
            <person name="Ford S.A."/>
            <person name="Ro D.-K."/>
            <person name="Ness R.W."/>
            <person name="Phillips M.A."/>
        </authorList>
    </citation>
    <scope>NUCLEOTIDE SEQUENCE [LARGE SCALE GENOMIC DNA]</scope>
    <source>
        <strain evidence="2">SAF-2024a</strain>
        <tissue evidence="2">Leaf</tissue>
    </source>
</reference>
<dbReference type="AlphaFoldDB" id="A0ABD1ICH2"/>
<organism evidence="2 3">
    <name type="scientific">Salvia divinorum</name>
    <name type="common">Maria pastora</name>
    <name type="synonym">Diviner's sage</name>
    <dbReference type="NCBI Taxonomy" id="28513"/>
    <lineage>
        <taxon>Eukaryota</taxon>
        <taxon>Viridiplantae</taxon>
        <taxon>Streptophyta</taxon>
        <taxon>Embryophyta</taxon>
        <taxon>Tracheophyta</taxon>
        <taxon>Spermatophyta</taxon>
        <taxon>Magnoliopsida</taxon>
        <taxon>eudicotyledons</taxon>
        <taxon>Gunneridae</taxon>
        <taxon>Pentapetalae</taxon>
        <taxon>asterids</taxon>
        <taxon>lamiids</taxon>
        <taxon>Lamiales</taxon>
        <taxon>Lamiaceae</taxon>
        <taxon>Nepetoideae</taxon>
        <taxon>Mentheae</taxon>
        <taxon>Salviinae</taxon>
        <taxon>Salvia</taxon>
        <taxon>Salvia subgen. Calosphace</taxon>
    </lineage>
</organism>
<protein>
    <recommendedName>
        <fullName evidence="1">DUF7138 domain-containing protein</fullName>
    </recommendedName>
</protein>
<gene>
    <name evidence="2" type="ORF">AAHA92_01748</name>
</gene>
<dbReference type="EMBL" id="JBEAFC010000002">
    <property type="protein sequence ID" value="KAL1566105.1"/>
    <property type="molecule type" value="Genomic_DNA"/>
</dbReference>
<dbReference type="InterPro" id="IPR055562">
    <property type="entry name" value="DUF7138"/>
</dbReference>
<accession>A0ABD1ICH2</accession>
<dbReference type="PANTHER" id="PTHR36351">
    <property type="entry name" value="EMBRYO SAC DEVELOPMENT ARREST 12"/>
    <property type="match status" value="1"/>
</dbReference>
<dbReference type="PANTHER" id="PTHR36351:SF1">
    <property type="entry name" value="EMBRYO SAC DEVELOPMENT ARREST 12"/>
    <property type="match status" value="1"/>
</dbReference>
<evidence type="ECO:0000259" key="1">
    <source>
        <dbReference type="Pfam" id="PF23596"/>
    </source>
</evidence>
<dbReference type="Proteomes" id="UP001567538">
    <property type="component" value="Unassembled WGS sequence"/>
</dbReference>
<proteinExistence type="predicted"/>
<name>A0ABD1ICH2_SALDI</name>
<evidence type="ECO:0000313" key="2">
    <source>
        <dbReference type="EMBL" id="KAL1566105.1"/>
    </source>
</evidence>
<evidence type="ECO:0000313" key="3">
    <source>
        <dbReference type="Proteomes" id="UP001567538"/>
    </source>
</evidence>
<comment type="caution">
    <text evidence="2">The sequence shown here is derived from an EMBL/GenBank/DDBJ whole genome shotgun (WGS) entry which is preliminary data.</text>
</comment>
<feature type="domain" description="DUF7138" evidence="1">
    <location>
        <begin position="6"/>
        <end position="92"/>
    </location>
</feature>